<evidence type="ECO:0000313" key="3">
    <source>
        <dbReference type="Proteomes" id="UP000770785"/>
    </source>
</evidence>
<keyword evidence="2" id="KW-0540">Nuclease</keyword>
<keyword evidence="2" id="KW-0378">Hydrolase</keyword>
<dbReference type="Gene3D" id="3.90.1570.10">
    <property type="entry name" value="tt1808, chain A"/>
    <property type="match status" value="1"/>
</dbReference>
<sequence>MTATPTQDVVYQEIDFGASGRTTFRYTLDRYNAAIEAGILTEEDSVELIFGYLIEAMPIGQRHEDCIDDLIDLFNPLYRKTHRCRAQNSINLLNNSAPEPDFALVSRQRYSAHPGKPLADDVDLLIEVSDSTLNFDRTTKARLYALAGIKEYWIVNLQQDRVEVYLEPDVAAGVHSDVRRYALGDTFKSPFCGEMQVSKLIPG</sequence>
<dbReference type="GO" id="GO:0004519">
    <property type="term" value="F:endonuclease activity"/>
    <property type="evidence" value="ECO:0007669"/>
    <property type="project" value="UniProtKB-KW"/>
</dbReference>
<evidence type="ECO:0000313" key="2">
    <source>
        <dbReference type="EMBL" id="NJC24542.1"/>
    </source>
</evidence>
<protein>
    <submittedName>
        <fullName evidence="2">Uma2 family endonuclease</fullName>
    </submittedName>
</protein>
<name>A0ABX0X6P8_9BACT</name>
<dbReference type="InterPro" id="IPR012296">
    <property type="entry name" value="Nuclease_put_TT1808"/>
</dbReference>
<dbReference type="PANTHER" id="PTHR35400:SF1">
    <property type="entry name" value="SLR1083 PROTEIN"/>
    <property type="match status" value="1"/>
</dbReference>
<dbReference type="PANTHER" id="PTHR35400">
    <property type="entry name" value="SLR1083 PROTEIN"/>
    <property type="match status" value="1"/>
</dbReference>
<reference evidence="2 3" key="1">
    <citation type="submission" date="2020-03" db="EMBL/GenBank/DDBJ databases">
        <title>Genomic Encyclopedia of Type Strains, Phase IV (KMG-IV): sequencing the most valuable type-strain genomes for metagenomic binning, comparative biology and taxonomic classification.</title>
        <authorList>
            <person name="Goeker M."/>
        </authorList>
    </citation>
    <scope>NUCLEOTIDE SEQUENCE [LARGE SCALE GENOMIC DNA]</scope>
    <source>
        <strain evidence="2 3">DSM 105096</strain>
    </source>
</reference>
<dbReference type="InterPro" id="IPR011335">
    <property type="entry name" value="Restrct_endonuc-II-like"/>
</dbReference>
<feature type="domain" description="Putative restriction endonuclease" evidence="1">
    <location>
        <begin position="41"/>
        <end position="168"/>
    </location>
</feature>
<dbReference type="RefSeq" id="WP_168035366.1">
    <property type="nucleotide sequence ID" value="NZ_JAATJH010000001.1"/>
</dbReference>
<accession>A0ABX0X6P8</accession>
<dbReference type="Proteomes" id="UP000770785">
    <property type="component" value="Unassembled WGS sequence"/>
</dbReference>
<gene>
    <name evidence="2" type="ORF">GGR27_000023</name>
</gene>
<dbReference type="EMBL" id="JAATJH010000001">
    <property type="protein sequence ID" value="NJC24542.1"/>
    <property type="molecule type" value="Genomic_DNA"/>
</dbReference>
<proteinExistence type="predicted"/>
<dbReference type="Pfam" id="PF05685">
    <property type="entry name" value="Uma2"/>
    <property type="match status" value="1"/>
</dbReference>
<keyword evidence="3" id="KW-1185">Reference proteome</keyword>
<comment type="caution">
    <text evidence="2">The sequence shown here is derived from an EMBL/GenBank/DDBJ whole genome shotgun (WGS) entry which is preliminary data.</text>
</comment>
<dbReference type="CDD" id="cd06260">
    <property type="entry name" value="DUF820-like"/>
    <property type="match status" value="1"/>
</dbReference>
<dbReference type="InterPro" id="IPR008538">
    <property type="entry name" value="Uma2"/>
</dbReference>
<keyword evidence="2" id="KW-0255">Endonuclease</keyword>
<organism evidence="2 3">
    <name type="scientific">Neolewinella antarctica</name>
    <dbReference type="NCBI Taxonomy" id="442734"/>
    <lineage>
        <taxon>Bacteria</taxon>
        <taxon>Pseudomonadati</taxon>
        <taxon>Bacteroidota</taxon>
        <taxon>Saprospiria</taxon>
        <taxon>Saprospirales</taxon>
        <taxon>Lewinellaceae</taxon>
        <taxon>Neolewinella</taxon>
    </lineage>
</organism>
<evidence type="ECO:0000259" key="1">
    <source>
        <dbReference type="Pfam" id="PF05685"/>
    </source>
</evidence>
<dbReference type="SUPFAM" id="SSF52980">
    <property type="entry name" value="Restriction endonuclease-like"/>
    <property type="match status" value="1"/>
</dbReference>